<keyword evidence="2" id="KW-1185">Reference proteome</keyword>
<accession>A0AA88LDF8</accession>
<evidence type="ECO:0000313" key="1">
    <source>
        <dbReference type="EMBL" id="KAK2727393.1"/>
    </source>
</evidence>
<dbReference type="EMBL" id="JAVRJZ010000001">
    <property type="protein sequence ID" value="KAK2727393.1"/>
    <property type="molecule type" value="Genomic_DNA"/>
</dbReference>
<dbReference type="PANTHER" id="PTHR19446">
    <property type="entry name" value="REVERSE TRANSCRIPTASES"/>
    <property type="match status" value="1"/>
</dbReference>
<dbReference type="InterPro" id="IPR043502">
    <property type="entry name" value="DNA/RNA_pol_sf"/>
</dbReference>
<proteinExistence type="predicted"/>
<dbReference type="Proteomes" id="UP001187531">
    <property type="component" value="Unassembled WGS sequence"/>
</dbReference>
<protein>
    <recommendedName>
        <fullName evidence="3">Reverse transcriptase domain-containing protein</fullName>
    </recommendedName>
</protein>
<sequence length="196" mass="22194">MTPPSASEILNAIKRLKNSKSPGEYGLPPEIYKASPHVVAQQLETLFSLIWDKKIFPSDWKVSVIIQVFKKGYKYDSHNYRRISLMDMATKVFAMILLKRFEEARDERTRENQCEFRRERGSIVRLLGEETESFSVESGVKQGCILSPVLFNYCINWILERALSSFDGVVMGLGINGSDLYCADDIDALTADPATA</sequence>
<reference evidence="1" key="1">
    <citation type="submission" date="2023-07" db="EMBL/GenBank/DDBJ databases">
        <title>Chromosome-level genome assembly of Artemia franciscana.</title>
        <authorList>
            <person name="Jo E."/>
        </authorList>
    </citation>
    <scope>NUCLEOTIDE SEQUENCE</scope>
    <source>
        <tissue evidence="1">Whole body</tissue>
    </source>
</reference>
<dbReference type="AlphaFoldDB" id="A0AA88LDF8"/>
<evidence type="ECO:0008006" key="3">
    <source>
        <dbReference type="Google" id="ProtNLM"/>
    </source>
</evidence>
<comment type="caution">
    <text evidence="1">The sequence shown here is derived from an EMBL/GenBank/DDBJ whole genome shotgun (WGS) entry which is preliminary data.</text>
</comment>
<gene>
    <name evidence="1" type="ORF">QYM36_008027</name>
</gene>
<dbReference type="GO" id="GO:0071897">
    <property type="term" value="P:DNA biosynthetic process"/>
    <property type="evidence" value="ECO:0007669"/>
    <property type="project" value="UniProtKB-ARBA"/>
</dbReference>
<organism evidence="1 2">
    <name type="scientific">Artemia franciscana</name>
    <name type="common">Brine shrimp</name>
    <name type="synonym">Artemia sanfranciscana</name>
    <dbReference type="NCBI Taxonomy" id="6661"/>
    <lineage>
        <taxon>Eukaryota</taxon>
        <taxon>Metazoa</taxon>
        <taxon>Ecdysozoa</taxon>
        <taxon>Arthropoda</taxon>
        <taxon>Crustacea</taxon>
        <taxon>Branchiopoda</taxon>
        <taxon>Anostraca</taxon>
        <taxon>Artemiidae</taxon>
        <taxon>Artemia</taxon>
    </lineage>
</organism>
<dbReference type="SUPFAM" id="SSF56672">
    <property type="entry name" value="DNA/RNA polymerases"/>
    <property type="match status" value="1"/>
</dbReference>
<evidence type="ECO:0000313" key="2">
    <source>
        <dbReference type="Proteomes" id="UP001187531"/>
    </source>
</evidence>
<name>A0AA88LDF8_ARTSF</name>